<gene>
    <name evidence="2" type="ORF">H0267_03905</name>
</gene>
<dbReference type="SUPFAM" id="SSF81301">
    <property type="entry name" value="Nucleotidyltransferase"/>
    <property type="match status" value="1"/>
</dbReference>
<comment type="caution">
    <text evidence="2">The sequence shown here is derived from an EMBL/GenBank/DDBJ whole genome shotgun (WGS) entry which is preliminary data.</text>
</comment>
<keyword evidence="3" id="KW-1185">Reference proteome</keyword>
<dbReference type="EMBL" id="JADZSC010000001">
    <property type="protein sequence ID" value="MBH0229351.1"/>
    <property type="molecule type" value="Genomic_DNA"/>
</dbReference>
<name>A0A931MUG7_9BACI</name>
<feature type="domain" description="Polymerase beta nucleotidyltransferase" evidence="1">
    <location>
        <begin position="9"/>
        <end position="54"/>
    </location>
</feature>
<reference evidence="2 3" key="1">
    <citation type="journal article" date="2005" name="Int. J. Syst. Evol. Microbiol.">
        <title>Halobacillus yeomjeoni sp. nov., isolated from a marine solar saltern in Korea.</title>
        <authorList>
            <person name="Yoon J.H."/>
            <person name="Kang S.J."/>
            <person name="Lee C.H."/>
            <person name="Oh H.W."/>
            <person name="Oh T.K."/>
        </authorList>
    </citation>
    <scope>NUCLEOTIDE SEQUENCE [LARGE SCALE GENOMIC DNA]</scope>
    <source>
        <strain evidence="2 3">KCTC 3957</strain>
    </source>
</reference>
<evidence type="ECO:0000313" key="3">
    <source>
        <dbReference type="Proteomes" id="UP000614490"/>
    </source>
</evidence>
<dbReference type="InterPro" id="IPR043519">
    <property type="entry name" value="NT_sf"/>
</dbReference>
<evidence type="ECO:0000259" key="1">
    <source>
        <dbReference type="Pfam" id="PF18765"/>
    </source>
</evidence>
<dbReference type="RefSeq" id="WP_197315968.1">
    <property type="nucleotide sequence ID" value="NZ_JADZSC010000001.1"/>
</dbReference>
<evidence type="ECO:0000313" key="2">
    <source>
        <dbReference type="EMBL" id="MBH0229351.1"/>
    </source>
</evidence>
<dbReference type="Gene3D" id="3.30.460.10">
    <property type="entry name" value="Beta Polymerase, domain 2"/>
    <property type="match status" value="1"/>
</dbReference>
<proteinExistence type="predicted"/>
<protein>
    <submittedName>
        <fullName evidence="2">Aminoglycoside 6-adenylyltransferase</fullName>
    </submittedName>
</protein>
<dbReference type="Pfam" id="PF18765">
    <property type="entry name" value="Polbeta"/>
    <property type="match status" value="1"/>
</dbReference>
<dbReference type="AlphaFoldDB" id="A0A931MUG7"/>
<dbReference type="Proteomes" id="UP000614490">
    <property type="component" value="Unassembled WGS sequence"/>
</dbReference>
<organism evidence="2 3">
    <name type="scientific">Halobacillus yeomjeoni</name>
    <dbReference type="NCBI Taxonomy" id="311194"/>
    <lineage>
        <taxon>Bacteria</taxon>
        <taxon>Bacillati</taxon>
        <taxon>Bacillota</taxon>
        <taxon>Bacilli</taxon>
        <taxon>Bacillales</taxon>
        <taxon>Bacillaceae</taxon>
        <taxon>Halobacillus</taxon>
    </lineage>
</organism>
<accession>A0A931MUG7</accession>
<sequence>MRQEIAVDKIVESLKEDPAVRSIFLKGSMGRNEHDSHSDVDLYCLIHEQDKENFLSRRSTHLKAYRDIIFYDDIFIIAPQVIAVYDDYLHVDLFTVTEETFQNKDYFTVLYDPENLMEQYITDGKLTLSDTEFKDYVMDIAWFLFQYKKASERGNHLWATEMLRYTMSSFSNVVLYGYEKDRSRLGLKAVINHLPLDKVESIKDIYESMNPSSHEKAVMKIAALLNEEMEWIISHNAVDHQTQSFLKRMVGHFENICRGELTNG</sequence>
<dbReference type="InterPro" id="IPR041633">
    <property type="entry name" value="Polbeta"/>
</dbReference>